<dbReference type="AlphaFoldDB" id="A0A1M5UUR4"/>
<reference evidence="2 3" key="1">
    <citation type="submission" date="2016-11" db="EMBL/GenBank/DDBJ databases">
        <authorList>
            <person name="Jaros S."/>
            <person name="Januszkiewicz K."/>
            <person name="Wedrychowicz H."/>
        </authorList>
    </citation>
    <scope>NUCLEOTIDE SEQUENCE [LARGE SCALE GENOMIC DNA]</scope>
    <source>
        <strain evidence="2 3">DSM 3089</strain>
    </source>
</reference>
<dbReference type="EMBL" id="FQXP01000004">
    <property type="protein sequence ID" value="SHH66493.1"/>
    <property type="molecule type" value="Genomic_DNA"/>
</dbReference>
<dbReference type="PANTHER" id="PTHR39173">
    <property type="entry name" value="ACETYLTRANSFERASE"/>
    <property type="match status" value="1"/>
</dbReference>
<dbReference type="RefSeq" id="WP_072830609.1">
    <property type="nucleotide sequence ID" value="NZ_FQXP01000004.1"/>
</dbReference>
<evidence type="ECO:0000313" key="3">
    <source>
        <dbReference type="Proteomes" id="UP000184526"/>
    </source>
</evidence>
<dbReference type="PANTHER" id="PTHR39173:SF1">
    <property type="entry name" value="ACETYLTRANSFERASE"/>
    <property type="match status" value="1"/>
</dbReference>
<dbReference type="OrthoDB" id="9797989at2"/>
<dbReference type="InterPro" id="IPR016181">
    <property type="entry name" value="Acyl_CoA_acyltransferase"/>
</dbReference>
<sequence length="149" mass="17804">MFEFKEKFDELTNDKVHLKIIEKFPGDDIMIPFYYYDIYENKYNEKVGKISIRIGYNYHSYYNGHIGYEIDEKFRGNNYSLYASRIVLQVAKEHGMKSINLSCKESNIASRKIIEYLGCKLIEIIDVPKEYFGWYDGIEKQCIYELILK</sequence>
<dbReference type="Proteomes" id="UP000184526">
    <property type="component" value="Unassembled WGS sequence"/>
</dbReference>
<name>A0A1M5UUR4_9CLOT</name>
<proteinExistence type="predicted"/>
<dbReference type="Pfam" id="PF13302">
    <property type="entry name" value="Acetyltransf_3"/>
    <property type="match status" value="1"/>
</dbReference>
<evidence type="ECO:0000313" key="2">
    <source>
        <dbReference type="EMBL" id="SHH66493.1"/>
    </source>
</evidence>
<dbReference type="SUPFAM" id="SSF55729">
    <property type="entry name" value="Acyl-CoA N-acyltransferases (Nat)"/>
    <property type="match status" value="1"/>
</dbReference>
<keyword evidence="3" id="KW-1185">Reference proteome</keyword>
<evidence type="ECO:0000259" key="1">
    <source>
        <dbReference type="Pfam" id="PF13302"/>
    </source>
</evidence>
<protein>
    <submittedName>
        <fullName evidence="2">Acetyltransferase (GNAT) domain-containing protein</fullName>
    </submittedName>
</protein>
<dbReference type="InterPro" id="IPR000182">
    <property type="entry name" value="GNAT_dom"/>
</dbReference>
<dbReference type="STRING" id="1121306.SAMN02745196_00940"/>
<dbReference type="GO" id="GO:0016747">
    <property type="term" value="F:acyltransferase activity, transferring groups other than amino-acyl groups"/>
    <property type="evidence" value="ECO:0007669"/>
    <property type="project" value="InterPro"/>
</dbReference>
<organism evidence="2 3">
    <name type="scientific">Clostridium collagenovorans DSM 3089</name>
    <dbReference type="NCBI Taxonomy" id="1121306"/>
    <lineage>
        <taxon>Bacteria</taxon>
        <taxon>Bacillati</taxon>
        <taxon>Bacillota</taxon>
        <taxon>Clostridia</taxon>
        <taxon>Eubacteriales</taxon>
        <taxon>Clostridiaceae</taxon>
        <taxon>Clostridium</taxon>
    </lineage>
</organism>
<gene>
    <name evidence="2" type="ORF">SAMN02745196_00940</name>
</gene>
<accession>A0A1M5UUR4</accession>
<feature type="domain" description="N-acetyltransferase" evidence="1">
    <location>
        <begin position="34"/>
        <end position="120"/>
    </location>
</feature>
<keyword evidence="2" id="KW-0808">Transferase</keyword>
<dbReference type="Gene3D" id="3.40.630.30">
    <property type="match status" value="1"/>
</dbReference>